<comment type="catalytic activity">
    <reaction evidence="1 12">
        <text>a long-chain primary fatty alcohol + O2 = a long-chain fatty aldehyde + H2O2</text>
        <dbReference type="Rhea" id="RHEA:22756"/>
        <dbReference type="ChEBI" id="CHEBI:15379"/>
        <dbReference type="ChEBI" id="CHEBI:16240"/>
        <dbReference type="ChEBI" id="CHEBI:17176"/>
        <dbReference type="ChEBI" id="CHEBI:77396"/>
        <dbReference type="EC" id="1.1.3.20"/>
    </reaction>
</comment>
<dbReference type="InterPro" id="IPR007867">
    <property type="entry name" value="GMC_OxRtase_C"/>
</dbReference>
<dbReference type="InterPro" id="IPR012400">
    <property type="entry name" value="Long_Oxdase"/>
</dbReference>
<evidence type="ECO:0000256" key="12">
    <source>
        <dbReference type="PIRNR" id="PIRNR028937"/>
    </source>
</evidence>
<organism evidence="18 19">
    <name type="scientific">Heracleum sosnowskyi</name>
    <dbReference type="NCBI Taxonomy" id="360622"/>
    <lineage>
        <taxon>Eukaryota</taxon>
        <taxon>Viridiplantae</taxon>
        <taxon>Streptophyta</taxon>
        <taxon>Embryophyta</taxon>
        <taxon>Tracheophyta</taxon>
        <taxon>Spermatophyta</taxon>
        <taxon>Magnoliopsida</taxon>
        <taxon>eudicotyledons</taxon>
        <taxon>Gunneridae</taxon>
        <taxon>Pentapetalae</taxon>
        <taxon>asterids</taxon>
        <taxon>campanulids</taxon>
        <taxon>Apiales</taxon>
        <taxon>Apiaceae</taxon>
        <taxon>Apioideae</taxon>
        <taxon>apioid superclade</taxon>
        <taxon>Tordylieae</taxon>
        <taxon>Tordyliinae</taxon>
        <taxon>Heracleum</taxon>
    </lineage>
</organism>
<evidence type="ECO:0000256" key="1">
    <source>
        <dbReference type="ARBA" id="ARBA00000920"/>
    </source>
</evidence>
<dbReference type="Proteomes" id="UP001237642">
    <property type="component" value="Unassembled WGS sequence"/>
</dbReference>
<evidence type="ECO:0000313" key="18">
    <source>
        <dbReference type="EMBL" id="KAK1384949.1"/>
    </source>
</evidence>
<dbReference type="InterPro" id="IPR036188">
    <property type="entry name" value="FAD/NAD-bd_sf"/>
</dbReference>
<proteinExistence type="inferred from homology"/>
<dbReference type="PIRSF" id="PIRSF028937">
    <property type="entry name" value="Lg_Ch_AO"/>
    <property type="match status" value="1"/>
</dbReference>
<reference evidence="18" key="2">
    <citation type="submission" date="2023-05" db="EMBL/GenBank/DDBJ databases">
        <authorList>
            <person name="Schelkunov M.I."/>
        </authorList>
    </citation>
    <scope>NUCLEOTIDE SEQUENCE</scope>
    <source>
        <strain evidence="18">Hsosn_3</strain>
        <tissue evidence="18">Leaf</tissue>
    </source>
</reference>
<evidence type="ECO:0000256" key="9">
    <source>
        <dbReference type="ARBA" id="ARBA00022989"/>
    </source>
</evidence>
<dbReference type="Pfam" id="PF05199">
    <property type="entry name" value="GMC_oxred_C"/>
    <property type="match status" value="1"/>
</dbReference>
<evidence type="ECO:0000256" key="14">
    <source>
        <dbReference type="PIRSR" id="PIRSR028937-2"/>
    </source>
</evidence>
<evidence type="ECO:0000256" key="13">
    <source>
        <dbReference type="PIRSR" id="PIRSR028937-1"/>
    </source>
</evidence>
<keyword evidence="9" id="KW-1133">Transmembrane helix</keyword>
<feature type="domain" description="Glucose-methanol-choline oxidoreductase N-terminal" evidence="15">
    <location>
        <begin position="276"/>
        <end position="495"/>
    </location>
</feature>
<keyword evidence="6" id="KW-0285">Flavoprotein</keyword>
<evidence type="ECO:0000256" key="8">
    <source>
        <dbReference type="ARBA" id="ARBA00022827"/>
    </source>
</evidence>
<keyword evidence="19" id="KW-1185">Reference proteome</keyword>
<evidence type="ECO:0000259" key="15">
    <source>
        <dbReference type="Pfam" id="PF00732"/>
    </source>
</evidence>
<evidence type="ECO:0000256" key="5">
    <source>
        <dbReference type="ARBA" id="ARBA00013125"/>
    </source>
</evidence>
<dbReference type="InterPro" id="IPR003953">
    <property type="entry name" value="FAD-dep_OxRdtase_2_FAD-bd"/>
</dbReference>
<gene>
    <name evidence="18" type="ORF">POM88_022684</name>
</gene>
<dbReference type="GO" id="GO:0046577">
    <property type="term" value="F:long-chain-alcohol oxidase activity"/>
    <property type="evidence" value="ECO:0007669"/>
    <property type="project" value="UniProtKB-EC"/>
</dbReference>
<dbReference type="GO" id="GO:0016020">
    <property type="term" value="C:membrane"/>
    <property type="evidence" value="ECO:0007669"/>
    <property type="project" value="UniProtKB-SubCell"/>
</dbReference>
<evidence type="ECO:0000256" key="3">
    <source>
        <dbReference type="ARBA" id="ARBA00004370"/>
    </source>
</evidence>
<dbReference type="AlphaFoldDB" id="A0AAD8MTX4"/>
<feature type="binding site" evidence="14">
    <location>
        <begin position="229"/>
        <end position="244"/>
    </location>
    <ligand>
        <name>FAD</name>
        <dbReference type="ChEBI" id="CHEBI:57692"/>
    </ligand>
</feature>
<reference evidence="18" key="1">
    <citation type="submission" date="2023-02" db="EMBL/GenBank/DDBJ databases">
        <title>Genome of toxic invasive species Heracleum sosnowskyi carries increased number of genes despite the absence of recent whole-genome duplications.</title>
        <authorList>
            <person name="Schelkunov M."/>
            <person name="Shtratnikova V."/>
            <person name="Makarenko M."/>
            <person name="Klepikova A."/>
            <person name="Omelchenko D."/>
            <person name="Novikova G."/>
            <person name="Obukhova E."/>
            <person name="Bogdanov V."/>
            <person name="Penin A."/>
            <person name="Logacheva M."/>
        </authorList>
    </citation>
    <scope>NUCLEOTIDE SEQUENCE</scope>
    <source>
        <strain evidence="18">Hsosn_3</strain>
        <tissue evidence="18">Leaf</tissue>
    </source>
</reference>
<dbReference type="EC" id="1.1.3.20" evidence="5 12"/>
<accession>A0AAD8MTX4</accession>
<dbReference type="GO" id="GO:0050660">
    <property type="term" value="F:flavin adenine dinucleotide binding"/>
    <property type="evidence" value="ECO:0007669"/>
    <property type="project" value="InterPro"/>
</dbReference>
<comment type="function">
    <text evidence="2 12">Long-chain fatty alcohol oxidase involved in the omega-oxidation pathway of lipid degradation.</text>
</comment>
<evidence type="ECO:0000259" key="17">
    <source>
        <dbReference type="Pfam" id="PF05199"/>
    </source>
</evidence>
<comment type="subcellular location">
    <subcellularLocation>
        <location evidence="3 12">Membrane</location>
    </subcellularLocation>
</comment>
<evidence type="ECO:0000256" key="10">
    <source>
        <dbReference type="ARBA" id="ARBA00023002"/>
    </source>
</evidence>
<keyword evidence="8 14" id="KW-0274">FAD</keyword>
<dbReference type="PANTHER" id="PTHR46056:SF12">
    <property type="entry name" value="LONG-CHAIN-ALCOHOL OXIDASE"/>
    <property type="match status" value="1"/>
</dbReference>
<evidence type="ECO:0000259" key="16">
    <source>
        <dbReference type="Pfam" id="PF00890"/>
    </source>
</evidence>
<feature type="active site" description="Proton acceptor" evidence="13">
    <location>
        <position position="667"/>
    </location>
</feature>
<dbReference type="PANTHER" id="PTHR46056">
    <property type="entry name" value="LONG-CHAIN-ALCOHOL OXIDASE"/>
    <property type="match status" value="1"/>
</dbReference>
<keyword evidence="10 12" id="KW-0560">Oxidoreductase</keyword>
<sequence length="734" mass="80055">MKHHPLLRGGIRDPKSYTHGFSSTQIQTLSSICEAFLPPLSSTHHNQPIPMSLSQLSGAHSPIPDEVAEKLVTNGLPEAVKLISVILILLSTRLGSLLVCGFACLKWRWPFILKFSELSMKQREEILLKWSKQSFIIPLRLVFVVLKVICCYMTFSLTDENYENQALESIGYHVNKGDENLNKTKKERPLERGIIEMTYANDFTLINSLVSKGLEVKKDIEDNVYRVKCDVVIVGSGSGGGVAAAVLANSGLKVLVLEKGEYFVPEDYSCLEGPSMRELYESGGMLSTIDGKTMIMSGTTVGGGSAVNWAATIKTPEFVLRDWAVNQKLPLFGSNEYQDAMNIVSKRLGVTENCTEEGFQNKVIRKGCENLGLKVERISRNSSEDHYCGACGYGCKTGDKKGTDSTWLVDAVENNAVILTGCKAQKFILEENKNGKSERCLGVMADAVNKKITIRLRIEARATIAAGGSLCTPPLMISSGLKNQHIGKNLHLHPVLFAWGYFPEPISEITGKSHEGGILTSLHKVESQESNFTALVEAASLGPASFAAMFPWLSGLGIKVGMARYTRTATLFTLVRDKGSGRVKSEGRIRYWLDDIDKENLKTGLRHALKILVAAGAVEVGTFRSDGQSMKCEGINDGDLEEFLDTVTAAEGPESKGDFWTMYASAHQMGSCKMGASNENGAVDENGESWEAKDLFVFDGSVLPTAVGINPMLTIEATAFCLSKRLAKSLKKGG</sequence>
<dbReference type="Pfam" id="PF00890">
    <property type="entry name" value="FAD_binding_2"/>
    <property type="match status" value="1"/>
</dbReference>
<keyword evidence="7" id="KW-0812">Transmembrane</keyword>
<evidence type="ECO:0000256" key="2">
    <source>
        <dbReference type="ARBA" id="ARBA00003842"/>
    </source>
</evidence>
<dbReference type="EMBL" id="JAUIZM010000005">
    <property type="protein sequence ID" value="KAK1384949.1"/>
    <property type="molecule type" value="Genomic_DNA"/>
</dbReference>
<name>A0AAD8MTX4_9APIA</name>
<dbReference type="SUPFAM" id="SSF51905">
    <property type="entry name" value="FAD/NAD(P)-binding domain"/>
    <property type="match status" value="1"/>
</dbReference>
<protein>
    <recommendedName>
        <fullName evidence="5 12">Long-chain-alcohol oxidase</fullName>
        <ecNumber evidence="5 12">1.1.3.20</ecNumber>
    </recommendedName>
</protein>
<evidence type="ECO:0000256" key="6">
    <source>
        <dbReference type="ARBA" id="ARBA00022630"/>
    </source>
</evidence>
<feature type="domain" description="Glucose-methanol-choline oxidoreductase C-terminal" evidence="17">
    <location>
        <begin position="588"/>
        <end position="719"/>
    </location>
</feature>
<evidence type="ECO:0000256" key="11">
    <source>
        <dbReference type="ARBA" id="ARBA00023136"/>
    </source>
</evidence>
<dbReference type="Pfam" id="PF00732">
    <property type="entry name" value="GMC_oxred_N"/>
    <property type="match status" value="1"/>
</dbReference>
<evidence type="ECO:0000313" key="19">
    <source>
        <dbReference type="Proteomes" id="UP001237642"/>
    </source>
</evidence>
<comment type="caution">
    <text evidence="18">The sequence shown here is derived from an EMBL/GenBank/DDBJ whole genome shotgun (WGS) entry which is preliminary data.</text>
</comment>
<dbReference type="InterPro" id="IPR000172">
    <property type="entry name" value="GMC_OxRdtase_N"/>
</dbReference>
<dbReference type="Gene3D" id="3.50.50.60">
    <property type="entry name" value="FAD/NAD(P)-binding domain"/>
    <property type="match status" value="2"/>
</dbReference>
<comment type="similarity">
    <text evidence="4 12">Belongs to the GMC oxidoreductase family.</text>
</comment>
<keyword evidence="11 12" id="KW-0472">Membrane</keyword>
<evidence type="ECO:0000256" key="7">
    <source>
        <dbReference type="ARBA" id="ARBA00022692"/>
    </source>
</evidence>
<evidence type="ECO:0000256" key="4">
    <source>
        <dbReference type="ARBA" id="ARBA00010790"/>
    </source>
</evidence>
<feature type="domain" description="FAD-dependent oxidoreductase 2 FAD-binding" evidence="16">
    <location>
        <begin position="230"/>
        <end position="262"/>
    </location>
</feature>